<feature type="transmembrane region" description="Helical" evidence="1">
    <location>
        <begin position="123"/>
        <end position="141"/>
    </location>
</feature>
<feature type="transmembrane region" description="Helical" evidence="1">
    <location>
        <begin position="252"/>
        <end position="275"/>
    </location>
</feature>
<name>X0SGA2_9ZZZZ</name>
<keyword evidence="1" id="KW-1133">Transmembrane helix</keyword>
<feature type="non-terminal residue" evidence="2">
    <location>
        <position position="1"/>
    </location>
</feature>
<organism evidence="2">
    <name type="scientific">marine sediment metagenome</name>
    <dbReference type="NCBI Taxonomy" id="412755"/>
    <lineage>
        <taxon>unclassified sequences</taxon>
        <taxon>metagenomes</taxon>
        <taxon>ecological metagenomes</taxon>
    </lineage>
</organism>
<evidence type="ECO:0000313" key="2">
    <source>
        <dbReference type="EMBL" id="GAF80034.1"/>
    </source>
</evidence>
<sequence>AVNRSLVRLAERSFYRWLEDVCLEENNRAFEVEGSPFEDRETEVLRVIARKAGAEVLRTEDVSPFLRRPGNRDCLRVLHKLSAWFLRQYDIHHAAAMIHLTEDVARGCVEGNRILSRHRTRNYLLALVVLVAPFVGAALAYERAPRFFDVLCSCELLAVDVIVLWFLFYRFCWKRDLTFFHASVPRIAAGIIVGYLPILFIDEVWALANRPWVALTAVSLLLGFTTLLYLYIEVQRRLRDTDLAFARARQIFLLGVLQSFGTGLIIMGLTGGFMASRNWSGGETLLSIGVLREVLPPLVGELPRIVGFEPFYTFPGAIGLMTFLSFFIGTFLQLLWEDIPITEPL</sequence>
<feature type="transmembrane region" description="Helical" evidence="1">
    <location>
        <begin position="147"/>
        <end position="167"/>
    </location>
</feature>
<evidence type="ECO:0000256" key="1">
    <source>
        <dbReference type="SAM" id="Phobius"/>
    </source>
</evidence>
<proteinExistence type="predicted"/>
<feature type="transmembrane region" description="Helical" evidence="1">
    <location>
        <begin position="312"/>
        <end position="336"/>
    </location>
</feature>
<protein>
    <submittedName>
        <fullName evidence="2">Uncharacterized protein</fullName>
    </submittedName>
</protein>
<keyword evidence="1" id="KW-0812">Transmembrane</keyword>
<dbReference type="EMBL" id="BARS01007220">
    <property type="protein sequence ID" value="GAF80034.1"/>
    <property type="molecule type" value="Genomic_DNA"/>
</dbReference>
<reference evidence="2" key="1">
    <citation type="journal article" date="2014" name="Front. Microbiol.">
        <title>High frequency of phylogenetically diverse reductive dehalogenase-homologous genes in deep subseafloor sedimentary metagenomes.</title>
        <authorList>
            <person name="Kawai M."/>
            <person name="Futagami T."/>
            <person name="Toyoda A."/>
            <person name="Takaki Y."/>
            <person name="Nishi S."/>
            <person name="Hori S."/>
            <person name="Arai W."/>
            <person name="Tsubouchi T."/>
            <person name="Morono Y."/>
            <person name="Uchiyama I."/>
            <person name="Ito T."/>
            <person name="Fujiyama A."/>
            <person name="Inagaki F."/>
            <person name="Takami H."/>
        </authorList>
    </citation>
    <scope>NUCLEOTIDE SEQUENCE</scope>
    <source>
        <strain evidence="2">Expedition CK06-06</strain>
    </source>
</reference>
<gene>
    <name evidence="2" type="ORF">S01H1_13942</name>
</gene>
<feature type="transmembrane region" description="Helical" evidence="1">
    <location>
        <begin position="212"/>
        <end position="232"/>
    </location>
</feature>
<keyword evidence="1" id="KW-0472">Membrane</keyword>
<comment type="caution">
    <text evidence="2">The sequence shown here is derived from an EMBL/GenBank/DDBJ whole genome shotgun (WGS) entry which is preliminary data.</text>
</comment>
<dbReference type="AlphaFoldDB" id="X0SGA2"/>
<accession>X0SGA2</accession>
<feature type="transmembrane region" description="Helical" evidence="1">
    <location>
        <begin position="179"/>
        <end position="200"/>
    </location>
</feature>